<keyword evidence="12" id="KW-1185">Reference proteome</keyword>
<comment type="similarity">
    <text evidence="9">Belongs to the TrpF family.</text>
</comment>
<proteinExistence type="inferred from homology"/>
<dbReference type="InterPro" id="IPR013785">
    <property type="entry name" value="Aldolase_TIM"/>
</dbReference>
<dbReference type="PANTHER" id="PTHR42894">
    <property type="entry name" value="N-(5'-PHOSPHORIBOSYL)ANTHRANILATE ISOMERASE"/>
    <property type="match status" value="1"/>
</dbReference>
<evidence type="ECO:0000256" key="5">
    <source>
        <dbReference type="ARBA" id="ARBA00022605"/>
    </source>
</evidence>
<evidence type="ECO:0000259" key="10">
    <source>
        <dbReference type="Pfam" id="PF00697"/>
    </source>
</evidence>
<evidence type="ECO:0000256" key="9">
    <source>
        <dbReference type="HAMAP-Rule" id="MF_00135"/>
    </source>
</evidence>
<accession>A0ABX2ASP1</accession>
<dbReference type="InterPro" id="IPR011060">
    <property type="entry name" value="RibuloseP-bd_barrel"/>
</dbReference>
<comment type="caution">
    <text evidence="11">The sequence shown here is derived from an EMBL/GenBank/DDBJ whole genome shotgun (WGS) entry which is preliminary data.</text>
</comment>
<gene>
    <name evidence="9" type="primary">trpF</name>
    <name evidence="11" type="ORF">HPS55_02165</name>
</gene>
<dbReference type="Gene3D" id="3.20.20.70">
    <property type="entry name" value="Aldolase class I"/>
    <property type="match status" value="1"/>
</dbReference>
<dbReference type="RefSeq" id="WP_172176736.1">
    <property type="nucleotide sequence ID" value="NZ_CASGIA010000001.1"/>
</dbReference>
<evidence type="ECO:0000256" key="1">
    <source>
        <dbReference type="ARBA" id="ARBA00001164"/>
    </source>
</evidence>
<dbReference type="SUPFAM" id="SSF51366">
    <property type="entry name" value="Ribulose-phoshate binding barrel"/>
    <property type="match status" value="1"/>
</dbReference>
<feature type="domain" description="N-(5'phosphoribosyl) anthranilate isomerase (PRAI)" evidence="10">
    <location>
        <begin position="4"/>
        <end position="219"/>
    </location>
</feature>
<organism evidence="11 12">
    <name type="scientific">Xylanibacter rodentium</name>
    <dbReference type="NCBI Taxonomy" id="2736289"/>
    <lineage>
        <taxon>Bacteria</taxon>
        <taxon>Pseudomonadati</taxon>
        <taxon>Bacteroidota</taxon>
        <taxon>Bacteroidia</taxon>
        <taxon>Bacteroidales</taxon>
        <taxon>Prevotellaceae</taxon>
        <taxon>Xylanibacter</taxon>
    </lineage>
</organism>
<protein>
    <recommendedName>
        <fullName evidence="4 9">N-(5'-phosphoribosyl)anthranilate isomerase</fullName>
        <shortName evidence="9">PRAI</shortName>
        <ecNumber evidence="3 9">5.3.1.24</ecNumber>
    </recommendedName>
</protein>
<comment type="catalytic activity">
    <reaction evidence="1 9">
        <text>N-(5-phospho-beta-D-ribosyl)anthranilate = 1-(2-carboxyphenylamino)-1-deoxy-D-ribulose 5-phosphate</text>
        <dbReference type="Rhea" id="RHEA:21540"/>
        <dbReference type="ChEBI" id="CHEBI:18277"/>
        <dbReference type="ChEBI" id="CHEBI:58613"/>
        <dbReference type="EC" id="5.3.1.24"/>
    </reaction>
</comment>
<name>A0ABX2ASP1_9BACT</name>
<evidence type="ECO:0000313" key="11">
    <source>
        <dbReference type="EMBL" id="NPE13146.1"/>
    </source>
</evidence>
<dbReference type="HAMAP" id="MF_00135">
    <property type="entry name" value="PRAI"/>
    <property type="match status" value="1"/>
</dbReference>
<keyword evidence="8 9" id="KW-0413">Isomerase</keyword>
<reference evidence="11 12" key="1">
    <citation type="submission" date="2020-05" db="EMBL/GenBank/DDBJ databases">
        <title>Distinct polysaccharide utilization as determinants for interspecies competition between intestinal Prevotella spp.</title>
        <authorList>
            <person name="Galvez E.J.C."/>
            <person name="Iljazovic A."/>
            <person name="Strowig T."/>
        </authorList>
    </citation>
    <scope>NUCLEOTIDE SEQUENCE [LARGE SCALE GENOMIC DNA]</scope>
    <source>
        <strain evidence="11 12">PROD</strain>
    </source>
</reference>
<evidence type="ECO:0000256" key="7">
    <source>
        <dbReference type="ARBA" id="ARBA00023141"/>
    </source>
</evidence>
<dbReference type="InterPro" id="IPR044643">
    <property type="entry name" value="TrpF_fam"/>
</dbReference>
<dbReference type="InterPro" id="IPR001240">
    <property type="entry name" value="PRAI_dom"/>
</dbReference>
<dbReference type="CDD" id="cd00405">
    <property type="entry name" value="PRAI"/>
    <property type="match status" value="1"/>
</dbReference>
<evidence type="ECO:0000256" key="6">
    <source>
        <dbReference type="ARBA" id="ARBA00022822"/>
    </source>
</evidence>
<evidence type="ECO:0000256" key="8">
    <source>
        <dbReference type="ARBA" id="ARBA00023235"/>
    </source>
</evidence>
<keyword evidence="6 9" id="KW-0822">Tryptophan biosynthesis</keyword>
<evidence type="ECO:0000256" key="3">
    <source>
        <dbReference type="ARBA" id="ARBA00012572"/>
    </source>
</evidence>
<dbReference type="Pfam" id="PF00697">
    <property type="entry name" value="PRAI"/>
    <property type="match status" value="1"/>
</dbReference>
<dbReference type="GO" id="GO:0016853">
    <property type="term" value="F:isomerase activity"/>
    <property type="evidence" value="ECO:0007669"/>
    <property type="project" value="UniProtKB-KW"/>
</dbReference>
<keyword evidence="5 9" id="KW-0028">Amino-acid biosynthesis</keyword>
<evidence type="ECO:0000313" key="12">
    <source>
        <dbReference type="Proteomes" id="UP001193734"/>
    </source>
</evidence>
<keyword evidence="7 9" id="KW-0057">Aromatic amino acid biosynthesis</keyword>
<evidence type="ECO:0000256" key="4">
    <source>
        <dbReference type="ARBA" id="ARBA00022272"/>
    </source>
</evidence>
<dbReference type="Proteomes" id="UP001193734">
    <property type="component" value="Unassembled WGS sequence"/>
</dbReference>
<dbReference type="EC" id="5.3.1.24" evidence="3 9"/>
<dbReference type="PANTHER" id="PTHR42894:SF1">
    <property type="entry name" value="N-(5'-PHOSPHORIBOSYL)ANTHRANILATE ISOMERASE"/>
    <property type="match status" value="1"/>
</dbReference>
<comment type="pathway">
    <text evidence="2 9">Amino-acid biosynthesis; L-tryptophan biosynthesis; L-tryptophan from chorismate: step 3/5.</text>
</comment>
<evidence type="ECO:0000256" key="2">
    <source>
        <dbReference type="ARBA" id="ARBA00004664"/>
    </source>
</evidence>
<dbReference type="GeneID" id="82156561"/>
<dbReference type="EMBL" id="JABKKE010000002">
    <property type="protein sequence ID" value="NPE13146.1"/>
    <property type="molecule type" value="Genomic_DNA"/>
</dbReference>
<sequence length="228" mass="25378">MIIKVCGMRNTENINNIAALGIDWIGLIFWTKSPRYVNMNPAESDGLTNHTIRDAICNISAVKRVGVFVDDTVQNITTQVRNYKLDIIQLHGNETPAFINNLRAKLQTEANPDIKFIKAISVTSDEDIGKCCNYENSVDYFLFDTRCSTVGGSGIKFDWSILNSYHGNHPFLLSGGIGPDDADTISSIHHPMLAGIDLNSRFETEPGMKDVIALRKFIDKIRTGNNIK</sequence>